<protein>
    <submittedName>
        <fullName evidence="3">Rho GTPase activation protein</fullName>
    </submittedName>
</protein>
<comment type="caution">
    <text evidence="3">The sequence shown here is derived from an EMBL/GenBank/DDBJ whole genome shotgun (WGS) entry which is preliminary data.</text>
</comment>
<feature type="domain" description="Rho-GAP" evidence="2">
    <location>
        <begin position="1"/>
        <end position="70"/>
    </location>
</feature>
<dbReference type="InterPro" id="IPR008936">
    <property type="entry name" value="Rho_GTPase_activation_prot"/>
</dbReference>
<dbReference type="PROSITE" id="PS50238">
    <property type="entry name" value="RHOGAP"/>
    <property type="match status" value="1"/>
</dbReference>
<dbReference type="GO" id="GO:0005938">
    <property type="term" value="C:cell cortex"/>
    <property type="evidence" value="ECO:0007669"/>
    <property type="project" value="UniProtKB-ARBA"/>
</dbReference>
<dbReference type="EMBL" id="JAGMUU010000016">
    <property type="protein sequence ID" value="KAH7136866.1"/>
    <property type="molecule type" value="Genomic_DNA"/>
</dbReference>
<dbReference type="GO" id="GO:0005096">
    <property type="term" value="F:GTPase activator activity"/>
    <property type="evidence" value="ECO:0007669"/>
    <property type="project" value="UniProtKB-KW"/>
</dbReference>
<sequence length="70" mass="8198">IASVTGLLKRFLRQLPDPLLTFDLYDQFTHAAKEEIHRRDLLHASVNELPDAHYATFRVLILHLYCVMSY</sequence>
<reference evidence="3" key="1">
    <citation type="journal article" date="2021" name="Nat. Commun.">
        <title>Genetic determinants of endophytism in the Arabidopsis root mycobiome.</title>
        <authorList>
            <person name="Mesny F."/>
            <person name="Miyauchi S."/>
            <person name="Thiergart T."/>
            <person name="Pickel B."/>
            <person name="Atanasova L."/>
            <person name="Karlsson M."/>
            <person name="Huettel B."/>
            <person name="Barry K.W."/>
            <person name="Haridas S."/>
            <person name="Chen C."/>
            <person name="Bauer D."/>
            <person name="Andreopoulos W."/>
            <person name="Pangilinan J."/>
            <person name="LaButti K."/>
            <person name="Riley R."/>
            <person name="Lipzen A."/>
            <person name="Clum A."/>
            <person name="Drula E."/>
            <person name="Henrissat B."/>
            <person name="Kohler A."/>
            <person name="Grigoriev I.V."/>
            <person name="Martin F.M."/>
            <person name="Hacquard S."/>
        </authorList>
    </citation>
    <scope>NUCLEOTIDE SEQUENCE</scope>
    <source>
        <strain evidence="3">MPI-CAGE-AT-0021</strain>
    </source>
</reference>
<dbReference type="PANTHER" id="PTHR23176">
    <property type="entry name" value="RHO/RAC/CDC GTPASE-ACTIVATING PROTEIN"/>
    <property type="match status" value="1"/>
</dbReference>
<feature type="non-terminal residue" evidence="3">
    <location>
        <position position="70"/>
    </location>
</feature>
<evidence type="ECO:0000259" key="2">
    <source>
        <dbReference type="PROSITE" id="PS50238"/>
    </source>
</evidence>
<dbReference type="OrthoDB" id="437889at2759"/>
<accession>A0A9P9EGV9</accession>
<dbReference type="SUPFAM" id="SSF48350">
    <property type="entry name" value="GTPase activation domain, GAP"/>
    <property type="match status" value="1"/>
</dbReference>
<keyword evidence="1" id="KW-0343">GTPase activation</keyword>
<dbReference type="Gene3D" id="1.10.555.10">
    <property type="entry name" value="Rho GTPase activation protein"/>
    <property type="match status" value="1"/>
</dbReference>
<organism evidence="3 4">
    <name type="scientific">Dactylonectria estremocensis</name>
    <dbReference type="NCBI Taxonomy" id="1079267"/>
    <lineage>
        <taxon>Eukaryota</taxon>
        <taxon>Fungi</taxon>
        <taxon>Dikarya</taxon>
        <taxon>Ascomycota</taxon>
        <taxon>Pezizomycotina</taxon>
        <taxon>Sordariomycetes</taxon>
        <taxon>Hypocreomycetidae</taxon>
        <taxon>Hypocreales</taxon>
        <taxon>Nectriaceae</taxon>
        <taxon>Dactylonectria</taxon>
    </lineage>
</organism>
<evidence type="ECO:0000313" key="3">
    <source>
        <dbReference type="EMBL" id="KAH7136866.1"/>
    </source>
</evidence>
<evidence type="ECO:0000256" key="1">
    <source>
        <dbReference type="ARBA" id="ARBA00022468"/>
    </source>
</evidence>
<proteinExistence type="predicted"/>
<dbReference type="AlphaFoldDB" id="A0A9P9EGV9"/>
<gene>
    <name evidence="3" type="ORF">B0J13DRAFT_404245</name>
</gene>
<feature type="non-terminal residue" evidence="3">
    <location>
        <position position="1"/>
    </location>
</feature>
<dbReference type="PANTHER" id="PTHR23176:SF128">
    <property type="entry name" value="RHO GTPASE-ACTIVATING PROTEIN RGD1"/>
    <property type="match status" value="1"/>
</dbReference>
<dbReference type="GO" id="GO:0007165">
    <property type="term" value="P:signal transduction"/>
    <property type="evidence" value="ECO:0007669"/>
    <property type="project" value="InterPro"/>
</dbReference>
<dbReference type="Proteomes" id="UP000717696">
    <property type="component" value="Unassembled WGS sequence"/>
</dbReference>
<dbReference type="InterPro" id="IPR050729">
    <property type="entry name" value="Rho-GAP"/>
</dbReference>
<dbReference type="InterPro" id="IPR000198">
    <property type="entry name" value="RhoGAP_dom"/>
</dbReference>
<dbReference type="Pfam" id="PF00620">
    <property type="entry name" value="RhoGAP"/>
    <property type="match status" value="1"/>
</dbReference>
<keyword evidence="4" id="KW-1185">Reference proteome</keyword>
<name>A0A9P9EGV9_9HYPO</name>
<evidence type="ECO:0000313" key="4">
    <source>
        <dbReference type="Proteomes" id="UP000717696"/>
    </source>
</evidence>